<feature type="compositionally biased region" description="Polar residues" evidence="1">
    <location>
        <begin position="153"/>
        <end position="181"/>
    </location>
</feature>
<sequence>MANAGSSTAPELTPKQLAEQWKRQGGLDALRKQLLQDFLASPDRDQLLSSLDTLLPTVLSSSTTLTRLPRKDRPSAVLRTLQQRVALREPVGKLEGELRSGKGKGKRVERELRRCLCEARGVPFVEEESMEEEVKPEVKAEVRVKVEEKAESAPSSPQAFAMPASTSQPMATAPSAPSSTVPDPPVQPTDASPPNPPVLAAEDAPGPTIEANNAAPGSPASLKATAETSQALDGDVEMADAATPTQNGASPTTA</sequence>
<gene>
    <name evidence="3" type="ORF">RHTO0S_13e00298g</name>
</gene>
<feature type="compositionally biased region" description="Polar residues" evidence="1">
    <location>
        <begin position="243"/>
        <end position="254"/>
    </location>
</feature>
<protein>
    <submittedName>
        <fullName evidence="3">RHTO0S13e00298g1_1</fullName>
    </submittedName>
</protein>
<reference evidence="3" key="1">
    <citation type="journal article" date="2014" name="Genome Announc.">
        <title>Draft genome sequence of Rhodosporidium toruloides CECT1137, an oleaginous yeast of biotechnological interest.</title>
        <authorList>
            <person name="Morin N."/>
            <person name="Calcas X."/>
            <person name="Devillers H."/>
            <person name="Durrens P."/>
            <person name="Sherman D.J."/>
            <person name="Nicaud J.-M."/>
            <person name="Neuveglise C."/>
        </authorList>
    </citation>
    <scope>NUCLEOTIDE SEQUENCE</scope>
    <source>
        <strain evidence="3">CECT1137</strain>
    </source>
</reference>
<dbReference type="AlphaFoldDB" id="A0A061B9T5"/>
<evidence type="ECO:0000313" key="3">
    <source>
        <dbReference type="EMBL" id="CDR46696.1"/>
    </source>
</evidence>
<accession>A0A061B9T5</accession>
<dbReference type="EMBL" id="LK052948">
    <property type="protein sequence ID" value="CDR46696.1"/>
    <property type="molecule type" value="Genomic_DNA"/>
</dbReference>
<feature type="compositionally biased region" description="Pro residues" evidence="1">
    <location>
        <begin position="182"/>
        <end position="197"/>
    </location>
</feature>
<feature type="domain" description="BOD1/SHG1" evidence="2">
    <location>
        <begin position="16"/>
        <end position="71"/>
    </location>
</feature>
<proteinExistence type="predicted"/>
<dbReference type="InterPro" id="IPR055264">
    <property type="entry name" value="BOD1/SHG1_dom"/>
</dbReference>
<dbReference type="Pfam" id="PF05205">
    <property type="entry name" value="COMPASS-Shg1"/>
    <property type="match status" value="1"/>
</dbReference>
<evidence type="ECO:0000256" key="1">
    <source>
        <dbReference type="SAM" id="MobiDB-lite"/>
    </source>
</evidence>
<feature type="region of interest" description="Disordered" evidence="1">
    <location>
        <begin position="147"/>
        <end position="254"/>
    </location>
</feature>
<dbReference type="OrthoDB" id="5579731at2759"/>
<name>A0A061B9T5_RHOTO</name>
<evidence type="ECO:0000259" key="2">
    <source>
        <dbReference type="Pfam" id="PF05205"/>
    </source>
</evidence>
<organism evidence="3">
    <name type="scientific">Rhodotorula toruloides</name>
    <name type="common">Yeast</name>
    <name type="synonym">Rhodosporidium toruloides</name>
    <dbReference type="NCBI Taxonomy" id="5286"/>
    <lineage>
        <taxon>Eukaryota</taxon>
        <taxon>Fungi</taxon>
        <taxon>Dikarya</taxon>
        <taxon>Basidiomycota</taxon>
        <taxon>Pucciniomycotina</taxon>
        <taxon>Microbotryomycetes</taxon>
        <taxon>Sporidiobolales</taxon>
        <taxon>Sporidiobolaceae</taxon>
        <taxon>Rhodotorula</taxon>
    </lineage>
</organism>